<comment type="caution">
    <text evidence="1">The sequence shown here is derived from an EMBL/GenBank/DDBJ whole genome shotgun (WGS) entry which is preliminary data.</text>
</comment>
<dbReference type="InParanoid" id="A0A263D364"/>
<dbReference type="EMBL" id="NKYE01000007">
    <property type="protein sequence ID" value="OZM72649.1"/>
    <property type="molecule type" value="Genomic_DNA"/>
</dbReference>
<keyword evidence="2" id="KW-1185">Reference proteome</keyword>
<accession>A0A263D364</accession>
<reference evidence="1 2" key="1">
    <citation type="submission" date="2017-07" db="EMBL/GenBank/DDBJ databases">
        <title>Amycolatopsis antarcticus sp. nov., isolated from the surface of an Antarcticus brown macroalga.</title>
        <authorList>
            <person name="Wang J."/>
            <person name="Leiva S."/>
            <person name="Huang J."/>
            <person name="Huang Y."/>
        </authorList>
    </citation>
    <scope>NUCLEOTIDE SEQUENCE [LARGE SCALE GENOMIC DNA]</scope>
    <source>
        <strain evidence="1 2">AU-G6</strain>
    </source>
</reference>
<name>A0A263D364_9PSEU</name>
<sequence length="91" mass="9300">MRPARVSDGTDMTKFVNALLGGTGEYGIGLQKFQTDCGTAWGHIGQIAGYTTMTVSDGTRALSTGINTPVIADGAGSGEATKNFVNQALCG</sequence>
<proteinExistence type="predicted"/>
<gene>
    <name evidence="1" type="ORF">CFN78_13515</name>
</gene>
<organism evidence="1 2">
    <name type="scientific">Amycolatopsis antarctica</name>
    <dbReference type="NCBI Taxonomy" id="1854586"/>
    <lineage>
        <taxon>Bacteria</taxon>
        <taxon>Bacillati</taxon>
        <taxon>Actinomycetota</taxon>
        <taxon>Actinomycetes</taxon>
        <taxon>Pseudonocardiales</taxon>
        <taxon>Pseudonocardiaceae</taxon>
        <taxon>Amycolatopsis</taxon>
    </lineage>
</organism>
<evidence type="ECO:0000313" key="2">
    <source>
        <dbReference type="Proteomes" id="UP000242444"/>
    </source>
</evidence>
<evidence type="ECO:0000313" key="1">
    <source>
        <dbReference type="EMBL" id="OZM72649.1"/>
    </source>
</evidence>
<dbReference type="Gene3D" id="3.40.710.10">
    <property type="entry name" value="DD-peptidase/beta-lactamase superfamily"/>
    <property type="match status" value="1"/>
</dbReference>
<dbReference type="InterPro" id="IPR012338">
    <property type="entry name" value="Beta-lactam/transpept-like"/>
</dbReference>
<dbReference type="Proteomes" id="UP000242444">
    <property type="component" value="Unassembled WGS sequence"/>
</dbReference>
<protein>
    <submittedName>
        <fullName evidence="1">Uncharacterized protein</fullName>
    </submittedName>
</protein>
<dbReference type="AlphaFoldDB" id="A0A263D364"/>